<dbReference type="InterPro" id="IPR027417">
    <property type="entry name" value="P-loop_NTPase"/>
</dbReference>
<dbReference type="PROSITE" id="PS51710">
    <property type="entry name" value="G_OBG"/>
    <property type="match status" value="1"/>
</dbReference>
<dbReference type="PRINTS" id="PR00326">
    <property type="entry name" value="GTP1OBG"/>
</dbReference>
<dbReference type="InterPro" id="IPR031167">
    <property type="entry name" value="G_OBG"/>
</dbReference>
<dbReference type="GO" id="GO:0005730">
    <property type="term" value="C:nucleolus"/>
    <property type="evidence" value="ECO:0007669"/>
    <property type="project" value="UniProtKB-SubCell"/>
</dbReference>
<dbReference type="GO" id="GO:0042254">
    <property type="term" value="P:ribosome biogenesis"/>
    <property type="evidence" value="ECO:0007669"/>
    <property type="project" value="UniProtKB-UniRule"/>
</dbReference>
<dbReference type="Gene3D" id="3.40.50.300">
    <property type="entry name" value="P-loop containing nucleotide triphosphate hydrolases"/>
    <property type="match status" value="1"/>
</dbReference>
<dbReference type="CDD" id="cd01898">
    <property type="entry name" value="Obg"/>
    <property type="match status" value="1"/>
</dbReference>
<dbReference type="Pfam" id="PF01926">
    <property type="entry name" value="MMR_HSR1"/>
    <property type="match status" value="1"/>
</dbReference>
<name>A0AA36C7V0_9BILA</name>
<organism evidence="9 10">
    <name type="scientific">Mesorhabditis spiculigera</name>
    <dbReference type="NCBI Taxonomy" id="96644"/>
    <lineage>
        <taxon>Eukaryota</taxon>
        <taxon>Metazoa</taxon>
        <taxon>Ecdysozoa</taxon>
        <taxon>Nematoda</taxon>
        <taxon>Chromadorea</taxon>
        <taxon>Rhabditida</taxon>
        <taxon>Rhabditina</taxon>
        <taxon>Rhabditomorpha</taxon>
        <taxon>Rhabditoidea</taxon>
        <taxon>Rhabditidae</taxon>
        <taxon>Mesorhabditinae</taxon>
        <taxon>Mesorhabditis</taxon>
    </lineage>
</organism>
<evidence type="ECO:0000256" key="5">
    <source>
        <dbReference type="ARBA" id="ARBA00023134"/>
    </source>
</evidence>
<dbReference type="SUPFAM" id="SSF82051">
    <property type="entry name" value="Obg GTP-binding protein N-terminal domain"/>
    <property type="match status" value="1"/>
</dbReference>
<keyword evidence="5" id="KW-0342">GTP-binding</keyword>
<dbReference type="SUPFAM" id="SSF52540">
    <property type="entry name" value="P-loop containing nucleoside triphosphate hydrolases"/>
    <property type="match status" value="1"/>
</dbReference>
<evidence type="ECO:0000256" key="2">
    <source>
        <dbReference type="ARBA" id="ARBA00007699"/>
    </source>
</evidence>
<dbReference type="InterPro" id="IPR045086">
    <property type="entry name" value="OBG_GTPase"/>
</dbReference>
<dbReference type="EMBL" id="CATQJA010000650">
    <property type="protein sequence ID" value="CAJ0562545.1"/>
    <property type="molecule type" value="Genomic_DNA"/>
</dbReference>
<evidence type="ECO:0000256" key="3">
    <source>
        <dbReference type="ARBA" id="ARBA00022517"/>
    </source>
</evidence>
<dbReference type="Pfam" id="PF01018">
    <property type="entry name" value="GTP1_OBG"/>
    <property type="match status" value="1"/>
</dbReference>
<feature type="domain" description="Obg" evidence="8">
    <location>
        <begin position="24"/>
        <end position="166"/>
    </location>
</feature>
<evidence type="ECO:0000313" key="10">
    <source>
        <dbReference type="Proteomes" id="UP001177023"/>
    </source>
</evidence>
<comment type="subcellular location">
    <subcellularLocation>
        <location evidence="1">Nucleus</location>
        <location evidence="1">Nucleolus</location>
    </subcellularLocation>
</comment>
<reference evidence="9" key="1">
    <citation type="submission" date="2023-06" db="EMBL/GenBank/DDBJ databases">
        <authorList>
            <person name="Delattre M."/>
        </authorList>
    </citation>
    <scope>NUCLEOTIDE SEQUENCE</scope>
    <source>
        <strain evidence="9">AF72</strain>
    </source>
</reference>
<dbReference type="GO" id="GO:0000287">
    <property type="term" value="F:magnesium ion binding"/>
    <property type="evidence" value="ECO:0007669"/>
    <property type="project" value="InterPro"/>
</dbReference>
<sequence>MHFTNHLRNVIKQLQKTISHEQNIVTCDRLRISVRGGAGGSGIARYNGTGGAGGSVYFVARPEIAFKDIPKALGGTLETRVLVAKAAPGTSSTQTKLIGDKGRDLIVNVPLGVELVNEENNVLLGRCNRVHQKLLVARGGDGASVVNGYKPGKGENFVLSVHLKLRPNVGLVGFPNAGKSTLLKAFIPRKEVKTAPYPFTTLEPQIGFWKPKKQSVADDPFTLTIADLPGLIEGASRNRGKGHHFLKHLEYCGILLLVIDVNGFQLKASFDEPYRTALETIALLNIELENYDKELVKKPAVVLLNKMDIAKDPQEAEQLKERLLEKRWYDSLPREMRPKMPLRFRSAILASAKKQDINELKTALAQIHHDTNPLDAPKDVRTRQQKLLV</sequence>
<proteinExistence type="inferred from homology"/>
<evidence type="ECO:0000259" key="7">
    <source>
        <dbReference type="PROSITE" id="PS51710"/>
    </source>
</evidence>
<comment type="similarity">
    <text evidence="2">Belongs to the TRAFAC class OBG-HflX-like GTPase superfamily. OBG GTPase family.</text>
</comment>
<evidence type="ECO:0008006" key="11">
    <source>
        <dbReference type="Google" id="ProtNLM"/>
    </source>
</evidence>
<dbReference type="InterPro" id="IPR006169">
    <property type="entry name" value="GTP1_OBG_dom"/>
</dbReference>
<dbReference type="PIRSF" id="PIRSF002401">
    <property type="entry name" value="GTP_bd_Obg/CgtA"/>
    <property type="match status" value="1"/>
</dbReference>
<dbReference type="Gene3D" id="2.70.210.12">
    <property type="entry name" value="GTP1/OBG domain"/>
    <property type="match status" value="1"/>
</dbReference>
<keyword evidence="3" id="KW-0690">Ribosome biogenesis</keyword>
<comment type="caution">
    <text evidence="9">The sequence shown here is derived from an EMBL/GenBank/DDBJ whole genome shotgun (WGS) entry which is preliminary data.</text>
</comment>
<evidence type="ECO:0000256" key="1">
    <source>
        <dbReference type="ARBA" id="ARBA00004604"/>
    </source>
</evidence>
<dbReference type="GO" id="GO:0003924">
    <property type="term" value="F:GTPase activity"/>
    <property type="evidence" value="ECO:0007669"/>
    <property type="project" value="InterPro"/>
</dbReference>
<keyword evidence="4" id="KW-0547">Nucleotide-binding</keyword>
<keyword evidence="10" id="KW-1185">Reference proteome</keyword>
<dbReference type="PROSITE" id="PS51883">
    <property type="entry name" value="OBG"/>
    <property type="match status" value="1"/>
</dbReference>
<evidence type="ECO:0000313" key="9">
    <source>
        <dbReference type="EMBL" id="CAJ0562545.1"/>
    </source>
</evidence>
<dbReference type="InterPro" id="IPR014100">
    <property type="entry name" value="GTP-bd_Obg/CgtA"/>
</dbReference>
<feature type="non-terminal residue" evidence="9">
    <location>
        <position position="1"/>
    </location>
</feature>
<evidence type="ECO:0000256" key="4">
    <source>
        <dbReference type="ARBA" id="ARBA00022741"/>
    </source>
</evidence>
<dbReference type="InterPro" id="IPR006073">
    <property type="entry name" value="GTP-bd"/>
</dbReference>
<dbReference type="PANTHER" id="PTHR11702:SF43">
    <property type="entry name" value="GTP-BINDING PROTEIN 10"/>
    <property type="match status" value="1"/>
</dbReference>
<accession>A0AA36C7V0</accession>
<keyword evidence="6" id="KW-0539">Nucleus</keyword>
<gene>
    <name evidence="9" type="ORF">MSPICULIGERA_LOCUS2156</name>
</gene>
<feature type="domain" description="OBG-type G" evidence="7">
    <location>
        <begin position="167"/>
        <end position="365"/>
    </location>
</feature>
<dbReference type="InterPro" id="IPR036726">
    <property type="entry name" value="GTP1_OBG_dom_sf"/>
</dbReference>
<dbReference type="GO" id="GO:0005739">
    <property type="term" value="C:mitochondrion"/>
    <property type="evidence" value="ECO:0007669"/>
    <property type="project" value="TreeGrafter"/>
</dbReference>
<dbReference type="GO" id="GO:0005525">
    <property type="term" value="F:GTP binding"/>
    <property type="evidence" value="ECO:0007669"/>
    <property type="project" value="UniProtKB-KW"/>
</dbReference>
<dbReference type="AlphaFoldDB" id="A0AA36C7V0"/>
<dbReference type="Proteomes" id="UP001177023">
    <property type="component" value="Unassembled WGS sequence"/>
</dbReference>
<evidence type="ECO:0000256" key="6">
    <source>
        <dbReference type="ARBA" id="ARBA00023242"/>
    </source>
</evidence>
<evidence type="ECO:0000259" key="8">
    <source>
        <dbReference type="PROSITE" id="PS51883"/>
    </source>
</evidence>
<dbReference type="PANTHER" id="PTHR11702">
    <property type="entry name" value="DEVELOPMENTALLY REGULATED GTP-BINDING PROTEIN-RELATED"/>
    <property type="match status" value="1"/>
</dbReference>
<protein>
    <recommendedName>
        <fullName evidence="11">GTP-binding protein 10</fullName>
    </recommendedName>
</protein>